<evidence type="ECO:0000313" key="3">
    <source>
        <dbReference type="Proteomes" id="UP000735302"/>
    </source>
</evidence>
<feature type="region of interest" description="Disordered" evidence="1">
    <location>
        <begin position="92"/>
        <end position="114"/>
    </location>
</feature>
<proteinExistence type="predicted"/>
<reference evidence="2 3" key="1">
    <citation type="journal article" date="2021" name="Elife">
        <title>Chloroplast acquisition without the gene transfer in kleptoplastic sea slugs, Plakobranchus ocellatus.</title>
        <authorList>
            <person name="Maeda T."/>
            <person name="Takahashi S."/>
            <person name="Yoshida T."/>
            <person name="Shimamura S."/>
            <person name="Takaki Y."/>
            <person name="Nagai Y."/>
            <person name="Toyoda A."/>
            <person name="Suzuki Y."/>
            <person name="Arimoto A."/>
            <person name="Ishii H."/>
            <person name="Satoh N."/>
            <person name="Nishiyama T."/>
            <person name="Hasebe M."/>
            <person name="Maruyama T."/>
            <person name="Minagawa J."/>
            <person name="Obokata J."/>
            <person name="Shigenobu S."/>
        </authorList>
    </citation>
    <scope>NUCLEOTIDE SEQUENCE [LARGE SCALE GENOMIC DNA]</scope>
</reference>
<evidence type="ECO:0000313" key="2">
    <source>
        <dbReference type="EMBL" id="GFN97963.1"/>
    </source>
</evidence>
<sequence length="114" mass="12695">MLIHLPPATIDIRAVIVCRQSLPQQSRPQTQSATSFPGQTSKRKKYRFSCILDEIRSGESVPYQTNLLEFINCLIIYADGVDERVKVRNEFYGKSGSGSESGVNSMVIQGQGQE</sequence>
<feature type="compositionally biased region" description="Polar residues" evidence="1">
    <location>
        <begin position="97"/>
        <end position="114"/>
    </location>
</feature>
<accession>A0AAV3ZRL0</accession>
<keyword evidence="3" id="KW-1185">Reference proteome</keyword>
<dbReference type="SUPFAM" id="SSF48371">
    <property type="entry name" value="ARM repeat"/>
    <property type="match status" value="1"/>
</dbReference>
<dbReference type="AlphaFoldDB" id="A0AAV3ZRL0"/>
<dbReference type="PANTHER" id="PTHR46345:SF8">
    <property type="entry name" value="FORMIN 3, ISOFORM B"/>
    <property type="match status" value="1"/>
</dbReference>
<protein>
    <submittedName>
        <fullName evidence="2">Inverted formin-2</fullName>
    </submittedName>
</protein>
<name>A0AAV3ZRL0_9GAST</name>
<evidence type="ECO:0000256" key="1">
    <source>
        <dbReference type="SAM" id="MobiDB-lite"/>
    </source>
</evidence>
<dbReference type="InterPro" id="IPR011989">
    <property type="entry name" value="ARM-like"/>
</dbReference>
<dbReference type="InterPro" id="IPR016024">
    <property type="entry name" value="ARM-type_fold"/>
</dbReference>
<gene>
    <name evidence="2" type="ORF">PoB_002446900</name>
</gene>
<dbReference type="Proteomes" id="UP000735302">
    <property type="component" value="Unassembled WGS sequence"/>
</dbReference>
<dbReference type="PANTHER" id="PTHR46345">
    <property type="entry name" value="INVERTED FORMIN-2"/>
    <property type="match status" value="1"/>
</dbReference>
<organism evidence="2 3">
    <name type="scientific">Plakobranchus ocellatus</name>
    <dbReference type="NCBI Taxonomy" id="259542"/>
    <lineage>
        <taxon>Eukaryota</taxon>
        <taxon>Metazoa</taxon>
        <taxon>Spiralia</taxon>
        <taxon>Lophotrochozoa</taxon>
        <taxon>Mollusca</taxon>
        <taxon>Gastropoda</taxon>
        <taxon>Heterobranchia</taxon>
        <taxon>Euthyneura</taxon>
        <taxon>Panpulmonata</taxon>
        <taxon>Sacoglossa</taxon>
        <taxon>Placobranchoidea</taxon>
        <taxon>Plakobranchidae</taxon>
        <taxon>Plakobranchus</taxon>
    </lineage>
</organism>
<dbReference type="EMBL" id="BLXT01002828">
    <property type="protein sequence ID" value="GFN97963.1"/>
    <property type="molecule type" value="Genomic_DNA"/>
</dbReference>
<feature type="region of interest" description="Disordered" evidence="1">
    <location>
        <begin position="22"/>
        <end position="43"/>
    </location>
</feature>
<feature type="compositionally biased region" description="Polar residues" evidence="1">
    <location>
        <begin position="22"/>
        <end position="40"/>
    </location>
</feature>
<dbReference type="Gene3D" id="1.25.10.10">
    <property type="entry name" value="Leucine-rich Repeat Variant"/>
    <property type="match status" value="1"/>
</dbReference>
<comment type="caution">
    <text evidence="2">The sequence shown here is derived from an EMBL/GenBank/DDBJ whole genome shotgun (WGS) entry which is preliminary data.</text>
</comment>